<evidence type="ECO:0000313" key="2">
    <source>
        <dbReference type="EMBL" id="OYN76231.1"/>
    </source>
</evidence>
<keyword evidence="3" id="KW-1185">Reference proteome</keyword>
<dbReference type="AlphaFoldDB" id="A0A255DC84"/>
<dbReference type="OrthoDB" id="859517at2"/>
<reference evidence="2 3" key="1">
    <citation type="submission" date="2017-07" db="EMBL/GenBank/DDBJ databases">
        <title>The new phylogeny of genus Mycobacterium.</title>
        <authorList>
            <person name="Tortoli E."/>
            <person name="Trovato A."/>
            <person name="Cirillo D.M."/>
        </authorList>
    </citation>
    <scope>NUCLEOTIDE SEQUENCE [LARGE SCALE GENOMIC DNA]</scope>
    <source>
        <strain evidence="2 3">ATCC 33027</strain>
    </source>
</reference>
<proteinExistence type="predicted"/>
<protein>
    <recommendedName>
        <fullName evidence="1">DAC domain-containing protein</fullName>
    </recommendedName>
</protein>
<evidence type="ECO:0000259" key="1">
    <source>
        <dbReference type="PROSITE" id="PS51794"/>
    </source>
</evidence>
<dbReference type="PROSITE" id="PS51794">
    <property type="entry name" value="DAC"/>
    <property type="match status" value="1"/>
</dbReference>
<accession>A0A255DC84</accession>
<name>A0A255DC84_9MYCO</name>
<dbReference type="InterPro" id="IPR036888">
    <property type="entry name" value="DNA_integrity_DisA_N_sf"/>
</dbReference>
<dbReference type="EMBL" id="NOZR01000023">
    <property type="protein sequence ID" value="OYN76231.1"/>
    <property type="molecule type" value="Genomic_DNA"/>
</dbReference>
<evidence type="ECO:0000313" key="3">
    <source>
        <dbReference type="Proteomes" id="UP000216063"/>
    </source>
</evidence>
<organism evidence="2 3">
    <name type="scientific">Mycolicibacterium sphagni</name>
    <dbReference type="NCBI Taxonomy" id="1786"/>
    <lineage>
        <taxon>Bacteria</taxon>
        <taxon>Bacillati</taxon>
        <taxon>Actinomycetota</taxon>
        <taxon>Actinomycetes</taxon>
        <taxon>Mycobacteriales</taxon>
        <taxon>Mycobacteriaceae</taxon>
        <taxon>Mycolicibacterium</taxon>
    </lineage>
</organism>
<feature type="domain" description="DAC" evidence="1">
    <location>
        <begin position="378"/>
        <end position="521"/>
    </location>
</feature>
<gene>
    <name evidence="2" type="ORF">CG716_23095</name>
</gene>
<dbReference type="InterPro" id="IPR048555">
    <property type="entry name" value="DACNH"/>
</dbReference>
<dbReference type="Pfam" id="PF21750">
    <property type="entry name" value="DACNH"/>
    <property type="match status" value="1"/>
</dbReference>
<dbReference type="Gene3D" id="3.40.1700.10">
    <property type="entry name" value="DNA integrity scanning protein, DisA, N-terminal domain"/>
    <property type="match status" value="1"/>
</dbReference>
<comment type="caution">
    <text evidence="2">The sequence shown here is derived from an EMBL/GenBank/DDBJ whole genome shotgun (WGS) entry which is preliminary data.</text>
</comment>
<dbReference type="RefSeq" id="WP_094483446.1">
    <property type="nucleotide sequence ID" value="NZ_NOZR01000023.1"/>
</dbReference>
<dbReference type="Pfam" id="PF02457">
    <property type="entry name" value="DAC"/>
    <property type="match status" value="1"/>
</dbReference>
<dbReference type="Proteomes" id="UP000216063">
    <property type="component" value="Unassembled WGS sequence"/>
</dbReference>
<dbReference type="InterPro" id="IPR003390">
    <property type="entry name" value="DNA_integrity_scan_DisA_N"/>
</dbReference>
<dbReference type="InterPro" id="IPR048554">
    <property type="entry name" value="DACNG"/>
</dbReference>
<sequence>MVNRPYPGNAGAWWPCVPRPRAIVTVYEQDAHMTKRQIELFMWGFQNSFQGAVESKVHQALQVLGLTVEPTVFLVGLLSEGGTRHPLCVQPENGPVAPADFDALEGRAAELLADDLDSSADFGAAWITERKHRAARHRAYQGAISEVLEAKLGLRFSTGSPVNVDQHLVFTAVGLPATTFDDAPHLGSDLAADRYPVTRSLVEGVVNAVLDLSTSELHKPNPGADLDFDASPAGLTKAAGIALTNSAVLLAGSHGSGLFDSLNALTNTRYERRVGVGSLLLALRDAPYVDRAITFVKPVSIRDTRTLRKVLETSSRDGASLLTDGRDVYGLGRLRPDYPATSESVFDVLVTGDGAWELHHGDVALARVEFGAPRLPAQQLQRDRLDQVCTQVLGEYDGDALWVLANASKGAEHGTMLVISQRAADEAKRLSSQAIPIETAALDTSLFAKVTGIDGSVLVDPSGDCHAIGVILDGTATTAGDRSRGARYNSAVKYLASTDTPTVILLVSEDGMINLLPKPSE</sequence>
<dbReference type="Pfam" id="PF21752">
    <property type="entry name" value="DACNG"/>
    <property type="match status" value="1"/>
</dbReference>
<dbReference type="SUPFAM" id="SSF143597">
    <property type="entry name" value="YojJ-like"/>
    <property type="match status" value="1"/>
</dbReference>